<protein>
    <recommendedName>
        <fullName evidence="1">Zinc finger FPG/IleRS-type domain-containing protein</fullName>
    </recommendedName>
</protein>
<accession>A0A8F1MC32</accession>
<gene>
    <name evidence="2" type="ORF">KOY48_00450</name>
</gene>
<name>A0A8F1MC32_9BACT</name>
<evidence type="ECO:0000259" key="1">
    <source>
        <dbReference type="Pfam" id="PF06827"/>
    </source>
</evidence>
<organism evidence="2 3">
    <name type="scientific">Candidatus Minimicrobia naudis</name>
    <dbReference type="NCBI Taxonomy" id="2841263"/>
    <lineage>
        <taxon>Bacteria</taxon>
        <taxon>Candidatus Saccharimonadota</taxon>
        <taxon>Candidatus Saccharimonadota incertae sedis</taxon>
        <taxon>Candidatus Minimicrobia</taxon>
    </lineage>
</organism>
<feature type="domain" description="Zinc finger FPG/IleRS-type" evidence="1">
    <location>
        <begin position="33"/>
        <end position="50"/>
    </location>
</feature>
<proteinExistence type="predicted"/>
<dbReference type="Pfam" id="PF06827">
    <property type="entry name" value="zf-FPG_IleRS"/>
    <property type="match status" value="1"/>
</dbReference>
<dbReference type="KEGG" id="mnd:KOY48_00450"/>
<dbReference type="AlphaFoldDB" id="A0A8F1MC32"/>
<evidence type="ECO:0000313" key="3">
    <source>
        <dbReference type="Proteomes" id="UP000679129"/>
    </source>
</evidence>
<dbReference type="EMBL" id="CP076460">
    <property type="protein sequence ID" value="QWQ32360.1"/>
    <property type="molecule type" value="Genomic_DNA"/>
</dbReference>
<dbReference type="InterPro" id="IPR010663">
    <property type="entry name" value="Znf_FPG/IleRS"/>
</dbReference>
<reference evidence="2" key="1">
    <citation type="submission" date="2021-06" db="EMBL/GenBank/DDBJ databases">
        <title>An adapted protocol for Saccharibacteria cultivation: two new species join this phylum of Candidate Phyla Radiations.</title>
        <authorList>
            <person name="Ibrahim A."/>
            <person name="Maatouk M."/>
            <person name="Zgheib R."/>
            <person name="Haddad G."/>
            <person name="Bou Khalil J."/>
            <person name="Raoult D."/>
            <person name="Bittar F."/>
        </authorList>
    </citation>
    <scope>NUCLEOTIDE SEQUENCE</scope>
    <source>
        <strain evidence="2">IHU1</strain>
    </source>
</reference>
<keyword evidence="3" id="KW-1185">Reference proteome</keyword>
<sequence>MLTQKAEKVIIWHLRMYFVRKVSRAIGDTNQEIVKIKVSGRGTHICPVCQVESRSDLPFLRRKRIRKTSKR</sequence>
<evidence type="ECO:0000313" key="2">
    <source>
        <dbReference type="EMBL" id="QWQ32360.1"/>
    </source>
</evidence>
<dbReference type="Proteomes" id="UP000679129">
    <property type="component" value="Chromosome"/>
</dbReference>